<name>A0A174N4X3_9FIRM</name>
<gene>
    <name evidence="1" type="ORF">ERS852533_01299</name>
</gene>
<evidence type="ECO:0000313" key="2">
    <source>
        <dbReference type="Proteomes" id="UP000095413"/>
    </source>
</evidence>
<protein>
    <submittedName>
        <fullName evidence="1">Uncharacterized protein</fullName>
    </submittedName>
</protein>
<proteinExistence type="predicted"/>
<dbReference type="AlphaFoldDB" id="A0A174N4X3"/>
<reference evidence="1 2" key="1">
    <citation type="submission" date="2015-09" db="EMBL/GenBank/DDBJ databases">
        <authorList>
            <consortium name="Pathogen Informatics"/>
        </authorList>
    </citation>
    <scope>NUCLEOTIDE SEQUENCE [LARGE SCALE GENOMIC DNA]</scope>
    <source>
        <strain evidence="1 2">2789STDY5834921</strain>
    </source>
</reference>
<accession>A0A174N4X3</accession>
<sequence>MLLLRDFGIKDKVRSVKSLYGVPGMEPEDEQKFREIVEKYEMKATIIEEYPAWLIDKMRNNIMNILHNMIMNITQANTIYPVCESEFYDRRNFQNHAIGNCEQLLQEMQYIISIIPVDAQKYIRYVEMIEKEIALLKGWRKSDNKILKKIRENEAAKAQKEGASQKAEKQV</sequence>
<dbReference type="Proteomes" id="UP000095413">
    <property type="component" value="Unassembled WGS sequence"/>
</dbReference>
<dbReference type="EMBL" id="CZBA01000006">
    <property type="protein sequence ID" value="CUP42311.1"/>
    <property type="molecule type" value="Genomic_DNA"/>
</dbReference>
<evidence type="ECO:0000313" key="1">
    <source>
        <dbReference type="EMBL" id="CUP42311.1"/>
    </source>
</evidence>
<organism evidence="1 2">
    <name type="scientific">Blautia obeum</name>
    <dbReference type="NCBI Taxonomy" id="40520"/>
    <lineage>
        <taxon>Bacteria</taxon>
        <taxon>Bacillati</taxon>
        <taxon>Bacillota</taxon>
        <taxon>Clostridia</taxon>
        <taxon>Lachnospirales</taxon>
        <taxon>Lachnospiraceae</taxon>
        <taxon>Blautia</taxon>
    </lineage>
</organism>